<evidence type="ECO:0000313" key="2">
    <source>
        <dbReference type="Proteomes" id="UP000030401"/>
    </source>
</evidence>
<dbReference type="EMBL" id="AVPG01000001">
    <property type="protein sequence ID" value="KGX89181.1"/>
    <property type="molecule type" value="Genomic_DNA"/>
</dbReference>
<gene>
    <name evidence="1" type="ORF">N784_00225</name>
</gene>
<proteinExistence type="predicted"/>
<reference evidence="1 2" key="1">
    <citation type="submission" date="2013-08" db="EMBL/GenBank/DDBJ databases">
        <authorList>
            <person name="Huang J."/>
            <person name="Wang G."/>
        </authorList>
    </citation>
    <scope>NUCLEOTIDE SEQUENCE [LARGE SCALE GENOMIC DNA]</scope>
    <source>
        <strain evidence="1 2">JSM 072002</strain>
    </source>
</reference>
<keyword evidence="2" id="KW-1185">Reference proteome</keyword>
<name>A0A0A5G7R5_9BACI</name>
<evidence type="ECO:0000313" key="1">
    <source>
        <dbReference type="EMBL" id="KGX89181.1"/>
    </source>
</evidence>
<dbReference type="STRING" id="1385512.N784_00225"/>
<accession>A0A0A5G7R5</accession>
<sequence>MADQDTADLIIQDIISLQDMVHEQEKLAEMVSFFSFRYVEKEKNVLEYKHKLANEWKTIVSR</sequence>
<dbReference type="AlphaFoldDB" id="A0A0A5G7R5"/>
<protein>
    <submittedName>
        <fullName evidence="1">Uncharacterized protein</fullName>
    </submittedName>
</protein>
<comment type="caution">
    <text evidence="1">The sequence shown here is derived from an EMBL/GenBank/DDBJ whole genome shotgun (WGS) entry which is preliminary data.</text>
</comment>
<organism evidence="1 2">
    <name type="scientific">Pontibacillus litoralis JSM 072002</name>
    <dbReference type="NCBI Taxonomy" id="1385512"/>
    <lineage>
        <taxon>Bacteria</taxon>
        <taxon>Bacillati</taxon>
        <taxon>Bacillota</taxon>
        <taxon>Bacilli</taxon>
        <taxon>Bacillales</taxon>
        <taxon>Bacillaceae</taxon>
        <taxon>Pontibacillus</taxon>
    </lineage>
</organism>
<dbReference type="Proteomes" id="UP000030401">
    <property type="component" value="Unassembled WGS sequence"/>
</dbReference>